<dbReference type="RefSeq" id="WP_267646592.1">
    <property type="nucleotide sequence ID" value="NZ_JANHGR010000001.1"/>
</dbReference>
<dbReference type="Proteomes" id="UP001597139">
    <property type="component" value="Unassembled WGS sequence"/>
</dbReference>
<gene>
    <name evidence="2" type="ORF">ACFSAU_05625</name>
</gene>
<dbReference type="EMBL" id="JBHUCZ010000002">
    <property type="protein sequence ID" value="MFD1566964.1"/>
    <property type="molecule type" value="Genomic_DNA"/>
</dbReference>
<dbReference type="Pfam" id="PF24353">
    <property type="entry name" value="DUF7513"/>
    <property type="match status" value="1"/>
</dbReference>
<organism evidence="2 3">
    <name type="scientific">Halolamina litorea</name>
    <dbReference type="NCBI Taxonomy" id="1515593"/>
    <lineage>
        <taxon>Archaea</taxon>
        <taxon>Methanobacteriati</taxon>
        <taxon>Methanobacteriota</taxon>
        <taxon>Stenosarchaea group</taxon>
        <taxon>Halobacteria</taxon>
        <taxon>Halobacteriales</taxon>
        <taxon>Haloferacaceae</taxon>
    </lineage>
</organism>
<protein>
    <recommendedName>
        <fullName evidence="1">DUF7513 domain-containing protein</fullName>
    </recommendedName>
</protein>
<proteinExistence type="predicted"/>
<accession>A0ABD6BQW1</accession>
<name>A0ABD6BQW1_9EURY</name>
<comment type="caution">
    <text evidence="2">The sequence shown here is derived from an EMBL/GenBank/DDBJ whole genome shotgun (WGS) entry which is preliminary data.</text>
</comment>
<dbReference type="InterPro" id="IPR055935">
    <property type="entry name" value="DUF7513"/>
</dbReference>
<evidence type="ECO:0000313" key="3">
    <source>
        <dbReference type="Proteomes" id="UP001597139"/>
    </source>
</evidence>
<sequence length="79" mass="8466">MSRFDAFVAGLGFRTATPRYEAGDELDVIVTGRDGDDALVRIGDTVLRLPGADVAVDDEVRIRVTEFDAYSSTGTAELA</sequence>
<evidence type="ECO:0000259" key="1">
    <source>
        <dbReference type="Pfam" id="PF24353"/>
    </source>
</evidence>
<evidence type="ECO:0000313" key="2">
    <source>
        <dbReference type="EMBL" id="MFD1566964.1"/>
    </source>
</evidence>
<reference evidence="2 3" key="1">
    <citation type="journal article" date="2019" name="Int. J. Syst. Evol. Microbiol.">
        <title>The Global Catalogue of Microorganisms (GCM) 10K type strain sequencing project: providing services to taxonomists for standard genome sequencing and annotation.</title>
        <authorList>
            <consortium name="The Broad Institute Genomics Platform"/>
            <consortium name="The Broad Institute Genome Sequencing Center for Infectious Disease"/>
            <person name="Wu L."/>
            <person name="Ma J."/>
        </authorList>
    </citation>
    <scope>NUCLEOTIDE SEQUENCE [LARGE SCALE GENOMIC DNA]</scope>
    <source>
        <strain evidence="2 3">CGMCC 1.12859</strain>
    </source>
</reference>
<feature type="domain" description="DUF7513" evidence="1">
    <location>
        <begin position="1"/>
        <end position="78"/>
    </location>
</feature>
<keyword evidence="3" id="KW-1185">Reference proteome</keyword>
<dbReference type="AlphaFoldDB" id="A0ABD6BQW1"/>